<feature type="non-terminal residue" evidence="1">
    <location>
        <position position="74"/>
    </location>
</feature>
<name>A0A9P7JPB9_9AGAM</name>
<evidence type="ECO:0000313" key="2">
    <source>
        <dbReference type="Proteomes" id="UP000823399"/>
    </source>
</evidence>
<proteinExistence type="predicted"/>
<reference evidence="1" key="1">
    <citation type="journal article" date="2020" name="New Phytol.">
        <title>Comparative genomics reveals dynamic genome evolution in host specialist ectomycorrhizal fungi.</title>
        <authorList>
            <person name="Lofgren L.A."/>
            <person name="Nguyen N.H."/>
            <person name="Vilgalys R."/>
            <person name="Ruytinx J."/>
            <person name="Liao H.L."/>
            <person name="Branco S."/>
            <person name="Kuo A."/>
            <person name="LaButti K."/>
            <person name="Lipzen A."/>
            <person name="Andreopoulos W."/>
            <person name="Pangilinan J."/>
            <person name="Riley R."/>
            <person name="Hundley H."/>
            <person name="Na H."/>
            <person name="Barry K."/>
            <person name="Grigoriev I.V."/>
            <person name="Stajich J.E."/>
            <person name="Kennedy P.G."/>
        </authorList>
    </citation>
    <scope>NUCLEOTIDE SEQUENCE</scope>
    <source>
        <strain evidence="1">FC423</strain>
    </source>
</reference>
<dbReference type="EMBL" id="JABBWM010000079">
    <property type="protein sequence ID" value="KAG2094428.1"/>
    <property type="molecule type" value="Genomic_DNA"/>
</dbReference>
<keyword evidence="2" id="KW-1185">Reference proteome</keyword>
<feature type="non-terminal residue" evidence="1">
    <location>
        <position position="1"/>
    </location>
</feature>
<dbReference type="AlphaFoldDB" id="A0A9P7JPB9"/>
<dbReference type="RefSeq" id="XP_041287548.1">
    <property type="nucleotide sequence ID" value="XM_041430483.1"/>
</dbReference>
<comment type="caution">
    <text evidence="1">The sequence shown here is derived from an EMBL/GenBank/DDBJ whole genome shotgun (WGS) entry which is preliminary data.</text>
</comment>
<dbReference type="OrthoDB" id="3050185at2759"/>
<accession>A0A9P7JPB9</accession>
<gene>
    <name evidence="1" type="ORF">F5147DRAFT_555006</name>
</gene>
<dbReference type="Proteomes" id="UP000823399">
    <property type="component" value="Unassembled WGS sequence"/>
</dbReference>
<sequence length="74" mass="9055">GPRMPRRDQEYIYPKYCRLMLILFKPWRSVSDLKQTTQSWIESFETFRRTCDEKIIAILNNMQILHECKDSRDD</sequence>
<protein>
    <submittedName>
        <fullName evidence="1">Uncharacterized protein</fullName>
    </submittedName>
</protein>
<evidence type="ECO:0000313" key="1">
    <source>
        <dbReference type="EMBL" id="KAG2094428.1"/>
    </source>
</evidence>
<organism evidence="1 2">
    <name type="scientific">Suillus discolor</name>
    <dbReference type="NCBI Taxonomy" id="1912936"/>
    <lineage>
        <taxon>Eukaryota</taxon>
        <taxon>Fungi</taxon>
        <taxon>Dikarya</taxon>
        <taxon>Basidiomycota</taxon>
        <taxon>Agaricomycotina</taxon>
        <taxon>Agaricomycetes</taxon>
        <taxon>Agaricomycetidae</taxon>
        <taxon>Boletales</taxon>
        <taxon>Suillineae</taxon>
        <taxon>Suillaceae</taxon>
        <taxon>Suillus</taxon>
    </lineage>
</organism>
<dbReference type="GeneID" id="64692742"/>